<dbReference type="AlphaFoldDB" id="A0AAW2G7E7"/>
<proteinExistence type="predicted"/>
<dbReference type="EMBL" id="JADYXP020000005">
    <property type="protein sequence ID" value="KAL0123332.1"/>
    <property type="molecule type" value="Genomic_DNA"/>
</dbReference>
<name>A0AAW2G7E7_9HYME</name>
<gene>
    <name evidence="1" type="ORF">PUN28_005695</name>
</gene>
<sequence>MGELENGLEKIYQRDETLSKKSIYRLPHIFKPLADPLDFQKKKKKNNNYKKINGYISWKIITNTLNLLRYQE</sequence>
<accession>A0AAW2G7E7</accession>
<dbReference type="Proteomes" id="UP001430953">
    <property type="component" value="Unassembled WGS sequence"/>
</dbReference>
<reference evidence="1 2" key="1">
    <citation type="submission" date="2023-03" db="EMBL/GenBank/DDBJ databases">
        <title>High recombination rates correlate with genetic variation in Cardiocondyla obscurior ants.</title>
        <authorList>
            <person name="Errbii M."/>
        </authorList>
    </citation>
    <scope>NUCLEOTIDE SEQUENCE [LARGE SCALE GENOMIC DNA]</scope>
    <source>
        <strain evidence="1">Alpha-2009</strain>
        <tissue evidence="1">Whole body</tissue>
    </source>
</reference>
<protein>
    <submittedName>
        <fullName evidence="1">Uncharacterized protein</fullName>
    </submittedName>
</protein>
<comment type="caution">
    <text evidence="1">The sequence shown here is derived from an EMBL/GenBank/DDBJ whole genome shotgun (WGS) entry which is preliminary data.</text>
</comment>
<keyword evidence="2" id="KW-1185">Reference proteome</keyword>
<evidence type="ECO:0000313" key="1">
    <source>
        <dbReference type="EMBL" id="KAL0123332.1"/>
    </source>
</evidence>
<evidence type="ECO:0000313" key="2">
    <source>
        <dbReference type="Proteomes" id="UP001430953"/>
    </source>
</evidence>
<organism evidence="1 2">
    <name type="scientific">Cardiocondyla obscurior</name>
    <dbReference type="NCBI Taxonomy" id="286306"/>
    <lineage>
        <taxon>Eukaryota</taxon>
        <taxon>Metazoa</taxon>
        <taxon>Ecdysozoa</taxon>
        <taxon>Arthropoda</taxon>
        <taxon>Hexapoda</taxon>
        <taxon>Insecta</taxon>
        <taxon>Pterygota</taxon>
        <taxon>Neoptera</taxon>
        <taxon>Endopterygota</taxon>
        <taxon>Hymenoptera</taxon>
        <taxon>Apocrita</taxon>
        <taxon>Aculeata</taxon>
        <taxon>Formicoidea</taxon>
        <taxon>Formicidae</taxon>
        <taxon>Myrmicinae</taxon>
        <taxon>Cardiocondyla</taxon>
    </lineage>
</organism>